<dbReference type="OrthoDB" id="10348607at2759"/>
<protein>
    <submittedName>
        <fullName evidence="1">Uncharacterized protein</fullName>
    </submittedName>
</protein>
<evidence type="ECO:0000313" key="1">
    <source>
        <dbReference type="EMBL" id="KJZ69143.1"/>
    </source>
</evidence>
<accession>A0A0F7ZR79</accession>
<dbReference type="Proteomes" id="UP000054481">
    <property type="component" value="Unassembled WGS sequence"/>
</dbReference>
<name>A0A0F7ZR79_9HYPO</name>
<dbReference type="AlphaFoldDB" id="A0A0F7ZR79"/>
<evidence type="ECO:0000313" key="2">
    <source>
        <dbReference type="Proteomes" id="UP000054481"/>
    </source>
</evidence>
<gene>
    <name evidence="1" type="ORF">HIM_11461</name>
</gene>
<keyword evidence="2" id="KW-1185">Reference proteome</keyword>
<dbReference type="EMBL" id="KQ030757">
    <property type="protein sequence ID" value="KJZ69143.1"/>
    <property type="molecule type" value="Genomic_DNA"/>
</dbReference>
<sequence length="108" mass="12057">MLSGIDVTRFERPAILSIAASWVGLAIDDVEFHETIEGAFAILIYVTIDREKQDISENGIVMFADDETEPVVTGQHAELHGIWIFAVPEGGVFVDDAHTEFIRVKKRE</sequence>
<proteinExistence type="predicted"/>
<organism evidence="1 2">
    <name type="scientific">Hirsutella minnesotensis 3608</name>
    <dbReference type="NCBI Taxonomy" id="1043627"/>
    <lineage>
        <taxon>Eukaryota</taxon>
        <taxon>Fungi</taxon>
        <taxon>Dikarya</taxon>
        <taxon>Ascomycota</taxon>
        <taxon>Pezizomycotina</taxon>
        <taxon>Sordariomycetes</taxon>
        <taxon>Hypocreomycetidae</taxon>
        <taxon>Hypocreales</taxon>
        <taxon>Ophiocordycipitaceae</taxon>
        <taxon>Hirsutella</taxon>
    </lineage>
</organism>
<reference evidence="1 2" key="1">
    <citation type="journal article" date="2014" name="Genome Biol. Evol.">
        <title>Comparative genomics and transcriptomics analyses reveal divergent lifestyle features of nematode endoparasitic fungus Hirsutella minnesotensis.</title>
        <authorList>
            <person name="Lai Y."/>
            <person name="Liu K."/>
            <person name="Zhang X."/>
            <person name="Zhang X."/>
            <person name="Li K."/>
            <person name="Wang N."/>
            <person name="Shu C."/>
            <person name="Wu Y."/>
            <person name="Wang C."/>
            <person name="Bushley K.E."/>
            <person name="Xiang M."/>
            <person name="Liu X."/>
        </authorList>
    </citation>
    <scope>NUCLEOTIDE SEQUENCE [LARGE SCALE GENOMIC DNA]</scope>
    <source>
        <strain evidence="1 2">3608</strain>
    </source>
</reference>